<reference evidence="2 3" key="1">
    <citation type="submission" date="2021-01" db="EMBL/GenBank/DDBJ databases">
        <title>Carboxyliciviraga sp.nov., isolated from coastal sediments.</title>
        <authorList>
            <person name="Lu D."/>
            <person name="Zhang T."/>
        </authorList>
    </citation>
    <scope>NUCLEOTIDE SEQUENCE [LARGE SCALE GENOMIC DNA]</scope>
    <source>
        <strain evidence="2 3">N1Y132</strain>
    </source>
</reference>
<dbReference type="SUPFAM" id="SSF48208">
    <property type="entry name" value="Six-hairpin glycosidases"/>
    <property type="match status" value="1"/>
</dbReference>
<dbReference type="Proteomes" id="UP000605676">
    <property type="component" value="Unassembled WGS sequence"/>
</dbReference>
<accession>A0ABS1HNJ3</accession>
<gene>
    <name evidence="2" type="ORF">JIV24_16830</name>
</gene>
<dbReference type="InterPro" id="IPR008928">
    <property type="entry name" value="6-hairpin_glycosidase_sf"/>
</dbReference>
<evidence type="ECO:0008006" key="4">
    <source>
        <dbReference type="Google" id="ProtNLM"/>
    </source>
</evidence>
<name>A0ABS1HNJ3_9BACT</name>
<dbReference type="PROSITE" id="PS51257">
    <property type="entry name" value="PROKAR_LIPOPROTEIN"/>
    <property type="match status" value="1"/>
</dbReference>
<evidence type="ECO:0000313" key="2">
    <source>
        <dbReference type="EMBL" id="MBK3519015.1"/>
    </source>
</evidence>
<keyword evidence="3" id="KW-1185">Reference proteome</keyword>
<sequence length="928" mass="105078">MKKTLLYIVAIVLLASCSNKVQVNEDFEIVKGNLKFGSELTLLFASEAPKLKMRPSGIENVKYNIASWNALSGEDLLAQVKRDDAQHGDGFDDSILSSSNEKRTANLFQAGINVKLEPEDISESGDTAFIHYKATEYAQIIAKVFEDDGQVCFKVEMQPLKKGYFSLAFMNAPSQTVDKVDEIWQPMIWQEKRFPERPYMTLAYRCPIPSALTTIEGTTYGVIAHPDEFPFQPLPLLDNSRFGIAVHNPDGEAQAMLFAPVLGGADSKMDTNESYTFTSILYAGKGNCTDNYETIAREFFNFHDYRQNDIGTLNETFENLNEYAMSDYAWFIDSLKGCAYSTDVPGAVKNVSSLNPLEIALVTDDLEMYEKRAYPTMEYQISREKFLFALDREQKIQHPSRKLNGPIAPVSELTSLYNIFGQNMPFLVGLAEESYKTSKIRNLDVEEAGDSWMNSMFMYKATGDDAYLQKAIADADAYIEARVMTPQTDFSDPMAGGFFFWTGFAPRWIYLLELYELSNEVRFLNAAQEGARYYTMFCWMSPKVPDEDILVNEGGKAPMYWYLNKKGHKQMYADEEMAPAWRLSEIGLTPESSGTSTGHRAIFMANYAPWMLRLGYYAEDSFLKEVAKSTIIGRYKNFPGYHINTARTTIYEKADYPLRPHKDLSVNSFHYNHIMPMASMLLDYLVTDAFVKSDGQVNFPSEFIEGYAYLQNKFYGHKPGSWYGEEAWLWMPPKLIETGSVELNNVSARNDNKLYVALSNQSGETIITWVKVNPELVSIQDGAEIKLTNGDVLTLEDGRIAVEVPAYGQVSLSFDGVIIHTKVQEQMLSAANAWTDDFVETEVGQAKAMIMNCGELTQNLYLYLEDDDDLVKSVQLIIKEEDEFKTFKDDAYPYEFTVPVSANEVEFQLKATGVNGEVQTSNWKKLNK</sequence>
<organism evidence="2 3">
    <name type="scientific">Carboxylicivirga marina</name>
    <dbReference type="NCBI Taxonomy" id="2800988"/>
    <lineage>
        <taxon>Bacteria</taxon>
        <taxon>Pseudomonadati</taxon>
        <taxon>Bacteroidota</taxon>
        <taxon>Bacteroidia</taxon>
        <taxon>Marinilabiliales</taxon>
        <taxon>Marinilabiliaceae</taxon>
        <taxon>Carboxylicivirga</taxon>
    </lineage>
</organism>
<dbReference type="RefSeq" id="WP_200466236.1">
    <property type="nucleotide sequence ID" value="NZ_JAENRR010000049.1"/>
</dbReference>
<keyword evidence="1" id="KW-0732">Signal</keyword>
<feature type="chain" id="PRO_5047525558" description="Alpha-L-rhamnosidase six-hairpin glycosidase domain-containing protein" evidence="1">
    <location>
        <begin position="24"/>
        <end position="928"/>
    </location>
</feature>
<protein>
    <recommendedName>
        <fullName evidence="4">Alpha-L-rhamnosidase six-hairpin glycosidase domain-containing protein</fullName>
    </recommendedName>
</protein>
<proteinExistence type="predicted"/>
<evidence type="ECO:0000256" key="1">
    <source>
        <dbReference type="SAM" id="SignalP"/>
    </source>
</evidence>
<evidence type="ECO:0000313" key="3">
    <source>
        <dbReference type="Proteomes" id="UP000605676"/>
    </source>
</evidence>
<feature type="signal peptide" evidence="1">
    <location>
        <begin position="1"/>
        <end position="23"/>
    </location>
</feature>
<comment type="caution">
    <text evidence="2">The sequence shown here is derived from an EMBL/GenBank/DDBJ whole genome shotgun (WGS) entry which is preliminary data.</text>
</comment>
<dbReference type="EMBL" id="JAENRR010000049">
    <property type="protein sequence ID" value="MBK3519015.1"/>
    <property type="molecule type" value="Genomic_DNA"/>
</dbReference>